<evidence type="ECO:0000259" key="3">
    <source>
        <dbReference type="PROSITE" id="PS50801"/>
    </source>
</evidence>
<dbReference type="InterPro" id="IPR036513">
    <property type="entry name" value="STAS_dom_sf"/>
</dbReference>
<dbReference type="NCBIfam" id="TIGR00377">
    <property type="entry name" value="ant_ant_sig"/>
    <property type="match status" value="1"/>
</dbReference>
<proteinExistence type="inferred from homology"/>
<dbReference type="GO" id="GO:0043856">
    <property type="term" value="F:anti-sigma factor antagonist activity"/>
    <property type="evidence" value="ECO:0007669"/>
    <property type="project" value="InterPro"/>
</dbReference>
<dbReference type="Proteomes" id="UP000562352">
    <property type="component" value="Unassembled WGS sequence"/>
</dbReference>
<feature type="domain" description="STAS" evidence="3">
    <location>
        <begin position="19"/>
        <end position="117"/>
    </location>
</feature>
<dbReference type="Gene3D" id="3.30.750.24">
    <property type="entry name" value="STAS domain"/>
    <property type="match status" value="1"/>
</dbReference>
<dbReference type="EMBL" id="JACHJJ010000030">
    <property type="protein sequence ID" value="MBB5967247.1"/>
    <property type="molecule type" value="Genomic_DNA"/>
</dbReference>
<comment type="similarity">
    <text evidence="1 2">Belongs to the anti-sigma-factor antagonist family.</text>
</comment>
<accession>A0A841DEB7</accession>
<dbReference type="Pfam" id="PF01740">
    <property type="entry name" value="STAS"/>
    <property type="match status" value="1"/>
</dbReference>
<dbReference type="PANTHER" id="PTHR33495:SF2">
    <property type="entry name" value="ANTI-SIGMA FACTOR ANTAGONIST TM_1081-RELATED"/>
    <property type="match status" value="1"/>
</dbReference>
<evidence type="ECO:0000313" key="5">
    <source>
        <dbReference type="Proteomes" id="UP000562352"/>
    </source>
</evidence>
<evidence type="ECO:0000256" key="2">
    <source>
        <dbReference type="RuleBase" id="RU003749"/>
    </source>
</evidence>
<dbReference type="RefSeq" id="WP_184947972.1">
    <property type="nucleotide sequence ID" value="NZ_BAAAWZ010000004.1"/>
</dbReference>
<evidence type="ECO:0000256" key="1">
    <source>
        <dbReference type="ARBA" id="ARBA00009013"/>
    </source>
</evidence>
<comment type="caution">
    <text evidence="4">The sequence shown here is derived from an EMBL/GenBank/DDBJ whole genome shotgun (WGS) entry which is preliminary data.</text>
</comment>
<dbReference type="InterPro" id="IPR002645">
    <property type="entry name" value="STAS_dom"/>
</dbReference>
<dbReference type="InterPro" id="IPR003658">
    <property type="entry name" value="Anti-sigma_ant"/>
</dbReference>
<dbReference type="SUPFAM" id="SSF52091">
    <property type="entry name" value="SpoIIaa-like"/>
    <property type="match status" value="1"/>
</dbReference>
<dbReference type="CDD" id="cd07043">
    <property type="entry name" value="STAS_anti-anti-sigma_factors"/>
    <property type="match status" value="1"/>
</dbReference>
<protein>
    <recommendedName>
        <fullName evidence="2">Anti-sigma factor antagonist</fullName>
    </recommendedName>
</protein>
<keyword evidence="5" id="KW-1185">Reference proteome</keyword>
<dbReference type="PROSITE" id="PS50801">
    <property type="entry name" value="STAS"/>
    <property type="match status" value="1"/>
</dbReference>
<evidence type="ECO:0000313" key="4">
    <source>
        <dbReference type="EMBL" id="MBB5967247.1"/>
    </source>
</evidence>
<dbReference type="AlphaFoldDB" id="A0A841DEB7"/>
<dbReference type="PANTHER" id="PTHR33495">
    <property type="entry name" value="ANTI-SIGMA FACTOR ANTAGONIST TM_1081-RELATED-RELATED"/>
    <property type="match status" value="1"/>
</dbReference>
<sequence>MTVAVEFTVRFDASLERGVVVALAGELDYTNAERLRQDVVEALPAGGCDLIMDLTGLTFCDSTGIRVFLALRSLLDERGGTVALTGLQPRLRRIFHTTGLVRFFTVLPTVADAVDLLRSR</sequence>
<gene>
    <name evidence="4" type="ORF">FHS22_006549</name>
</gene>
<name>A0A841DEB7_PLAVE</name>
<reference evidence="4 5" key="1">
    <citation type="submission" date="2020-08" db="EMBL/GenBank/DDBJ databases">
        <title>Genomic Encyclopedia of Type Strains, Phase III (KMG-III): the genomes of soil and plant-associated and newly described type strains.</title>
        <authorList>
            <person name="Whitman W."/>
        </authorList>
    </citation>
    <scope>NUCLEOTIDE SEQUENCE [LARGE SCALE GENOMIC DNA]</scope>
    <source>
        <strain evidence="4 5">CECT 3303</strain>
    </source>
</reference>
<organism evidence="4 5">
    <name type="scientific">Planomonospora venezuelensis</name>
    <dbReference type="NCBI Taxonomy" id="1999"/>
    <lineage>
        <taxon>Bacteria</taxon>
        <taxon>Bacillati</taxon>
        <taxon>Actinomycetota</taxon>
        <taxon>Actinomycetes</taxon>
        <taxon>Streptosporangiales</taxon>
        <taxon>Streptosporangiaceae</taxon>
        <taxon>Planomonospora</taxon>
    </lineage>
</organism>